<protein>
    <submittedName>
        <fullName evidence="1">Uncharacterized protein</fullName>
    </submittedName>
</protein>
<accession>A0A0A9AN08</accession>
<name>A0A0A9AN08_ARUDO</name>
<reference evidence="1" key="2">
    <citation type="journal article" date="2015" name="Data Brief">
        <title>Shoot transcriptome of the giant reed, Arundo donax.</title>
        <authorList>
            <person name="Barrero R.A."/>
            <person name="Guerrero F.D."/>
            <person name="Moolhuijzen P."/>
            <person name="Goolsby J.A."/>
            <person name="Tidwell J."/>
            <person name="Bellgard S.E."/>
            <person name="Bellgard M.I."/>
        </authorList>
    </citation>
    <scope>NUCLEOTIDE SEQUENCE</scope>
    <source>
        <tissue evidence="1">Shoot tissue taken approximately 20 cm above the soil surface</tissue>
    </source>
</reference>
<reference evidence="1" key="1">
    <citation type="submission" date="2014-09" db="EMBL/GenBank/DDBJ databases">
        <authorList>
            <person name="Magalhaes I.L.F."/>
            <person name="Oliveira U."/>
            <person name="Santos F.R."/>
            <person name="Vidigal T.H.D.A."/>
            <person name="Brescovit A.D."/>
            <person name="Santos A.J."/>
        </authorList>
    </citation>
    <scope>NUCLEOTIDE SEQUENCE</scope>
    <source>
        <tissue evidence="1">Shoot tissue taken approximately 20 cm above the soil surface</tissue>
    </source>
</reference>
<proteinExistence type="predicted"/>
<organism evidence="1">
    <name type="scientific">Arundo donax</name>
    <name type="common">Giant reed</name>
    <name type="synonym">Donax arundinaceus</name>
    <dbReference type="NCBI Taxonomy" id="35708"/>
    <lineage>
        <taxon>Eukaryota</taxon>
        <taxon>Viridiplantae</taxon>
        <taxon>Streptophyta</taxon>
        <taxon>Embryophyta</taxon>
        <taxon>Tracheophyta</taxon>
        <taxon>Spermatophyta</taxon>
        <taxon>Magnoliopsida</taxon>
        <taxon>Liliopsida</taxon>
        <taxon>Poales</taxon>
        <taxon>Poaceae</taxon>
        <taxon>PACMAD clade</taxon>
        <taxon>Arundinoideae</taxon>
        <taxon>Arundineae</taxon>
        <taxon>Arundo</taxon>
    </lineage>
</organism>
<sequence length="17" mass="1852">MQMEGIVWSLGKECAGL</sequence>
<dbReference type="AlphaFoldDB" id="A0A0A9AN08"/>
<evidence type="ECO:0000313" key="1">
    <source>
        <dbReference type="EMBL" id="JAD51253.1"/>
    </source>
</evidence>
<dbReference type="EMBL" id="GBRH01246642">
    <property type="protein sequence ID" value="JAD51253.1"/>
    <property type="molecule type" value="Transcribed_RNA"/>
</dbReference>